<dbReference type="PANTHER" id="PTHR10106:SF0">
    <property type="entry name" value="LD36721P"/>
    <property type="match status" value="1"/>
</dbReference>
<feature type="transmembrane region" description="Helical" evidence="11">
    <location>
        <begin position="186"/>
        <end position="209"/>
    </location>
</feature>
<reference evidence="13" key="1">
    <citation type="submission" date="2022-01" db="EMBL/GenBank/DDBJ databases">
        <authorList>
            <person name="King R."/>
        </authorList>
    </citation>
    <scope>NUCLEOTIDE SEQUENCE</scope>
</reference>
<protein>
    <recommendedName>
        <fullName evidence="12">Cytochrome b561 domain-containing protein</fullName>
    </recommendedName>
</protein>
<name>A0A9P0GBN8_9CUCU</name>
<keyword evidence="10 11" id="KW-0472">Membrane</keyword>
<sequence>MFRLRGLMSSRSLLAEHEEQSVGLLSVMEARAEHQKVRHYQTFYTFTTSIGIGLNILVLFWILHFRGGFAWQSKPALEFNWHPFLMTLGMVFLYSQAMLTYRTGRKFEKKSLKLVHASLNCLAFIMSVIGLKAVFDSHNLTNNPNLYTLHSWIGLSTVIVFSAQFLGGFVSFLYPGLSQSFRKAILPVHVAFGTSCFIGAMLAAVSGLLEKAIWSLKDDYKEFTIEGVVVNLIGVFIALYGILVLYLVNHDDFKRTALTDDQIGLDRSD</sequence>
<keyword evidence="14" id="KW-1185">Reference proteome</keyword>
<evidence type="ECO:0000256" key="2">
    <source>
        <dbReference type="ARBA" id="ARBA00004141"/>
    </source>
</evidence>
<keyword evidence="9" id="KW-0408">Iron</keyword>
<evidence type="ECO:0000256" key="5">
    <source>
        <dbReference type="ARBA" id="ARBA00022692"/>
    </source>
</evidence>
<proteinExistence type="predicted"/>
<evidence type="ECO:0000256" key="9">
    <source>
        <dbReference type="ARBA" id="ARBA00023004"/>
    </source>
</evidence>
<accession>A0A9P0GBN8</accession>
<keyword evidence="7" id="KW-0249">Electron transport</keyword>
<evidence type="ECO:0000256" key="8">
    <source>
        <dbReference type="ARBA" id="ARBA00022989"/>
    </source>
</evidence>
<dbReference type="GO" id="GO:0046872">
    <property type="term" value="F:metal ion binding"/>
    <property type="evidence" value="ECO:0007669"/>
    <property type="project" value="UniProtKB-KW"/>
</dbReference>
<comment type="cofactor">
    <cofactor evidence="1">
        <name>heme b</name>
        <dbReference type="ChEBI" id="CHEBI:60344"/>
    </cofactor>
</comment>
<keyword evidence="6" id="KW-0479">Metal-binding</keyword>
<dbReference type="Proteomes" id="UP001153636">
    <property type="component" value="Chromosome 15"/>
</dbReference>
<keyword evidence="8 11" id="KW-1133">Transmembrane helix</keyword>
<dbReference type="InterPro" id="IPR006593">
    <property type="entry name" value="Cyt_b561/ferric_Rdtase_TM"/>
</dbReference>
<dbReference type="GO" id="GO:0016020">
    <property type="term" value="C:membrane"/>
    <property type="evidence" value="ECO:0007669"/>
    <property type="project" value="UniProtKB-SubCell"/>
</dbReference>
<keyword evidence="5 11" id="KW-0812">Transmembrane</keyword>
<feature type="transmembrane region" description="Helical" evidence="11">
    <location>
        <begin position="83"/>
        <end position="102"/>
    </location>
</feature>
<evidence type="ECO:0000256" key="3">
    <source>
        <dbReference type="ARBA" id="ARBA00022448"/>
    </source>
</evidence>
<evidence type="ECO:0000256" key="6">
    <source>
        <dbReference type="ARBA" id="ARBA00022723"/>
    </source>
</evidence>
<evidence type="ECO:0000313" key="13">
    <source>
        <dbReference type="EMBL" id="CAH1104000.1"/>
    </source>
</evidence>
<dbReference type="PROSITE" id="PS50939">
    <property type="entry name" value="CYTOCHROME_B561"/>
    <property type="match status" value="1"/>
</dbReference>
<dbReference type="InterPro" id="IPR043205">
    <property type="entry name" value="CYB561/CYBRD1-like"/>
</dbReference>
<dbReference type="AlphaFoldDB" id="A0A9P0GBN8"/>
<dbReference type="FunFam" id="1.20.120.1770:FF:000001">
    <property type="entry name" value="Cytochrome b reductase 1"/>
    <property type="match status" value="1"/>
</dbReference>
<dbReference type="Gene3D" id="1.20.120.1770">
    <property type="match status" value="1"/>
</dbReference>
<gene>
    <name evidence="13" type="ORF">PSYICH_LOCUS4944</name>
</gene>
<dbReference type="EMBL" id="OV651827">
    <property type="protein sequence ID" value="CAH1104000.1"/>
    <property type="molecule type" value="Genomic_DNA"/>
</dbReference>
<feature type="transmembrane region" description="Helical" evidence="11">
    <location>
        <begin position="147"/>
        <end position="174"/>
    </location>
</feature>
<feature type="transmembrane region" description="Helical" evidence="11">
    <location>
        <begin position="114"/>
        <end position="135"/>
    </location>
</feature>
<dbReference type="PANTHER" id="PTHR10106">
    <property type="entry name" value="CYTOCHROME B561-RELATED"/>
    <property type="match status" value="1"/>
</dbReference>
<organism evidence="13 14">
    <name type="scientific">Psylliodes chrysocephalus</name>
    <dbReference type="NCBI Taxonomy" id="3402493"/>
    <lineage>
        <taxon>Eukaryota</taxon>
        <taxon>Metazoa</taxon>
        <taxon>Ecdysozoa</taxon>
        <taxon>Arthropoda</taxon>
        <taxon>Hexapoda</taxon>
        <taxon>Insecta</taxon>
        <taxon>Pterygota</taxon>
        <taxon>Neoptera</taxon>
        <taxon>Endopterygota</taxon>
        <taxon>Coleoptera</taxon>
        <taxon>Polyphaga</taxon>
        <taxon>Cucujiformia</taxon>
        <taxon>Chrysomeloidea</taxon>
        <taxon>Chrysomelidae</taxon>
        <taxon>Galerucinae</taxon>
        <taxon>Alticini</taxon>
        <taxon>Psylliodes</taxon>
    </lineage>
</organism>
<evidence type="ECO:0000259" key="12">
    <source>
        <dbReference type="PROSITE" id="PS50939"/>
    </source>
</evidence>
<dbReference type="OrthoDB" id="907479at2759"/>
<dbReference type="Pfam" id="PF03188">
    <property type="entry name" value="Cytochrom_B561"/>
    <property type="match status" value="1"/>
</dbReference>
<keyword evidence="4" id="KW-0349">Heme</keyword>
<evidence type="ECO:0000256" key="7">
    <source>
        <dbReference type="ARBA" id="ARBA00022982"/>
    </source>
</evidence>
<feature type="transmembrane region" description="Helical" evidence="11">
    <location>
        <begin position="43"/>
        <end position="63"/>
    </location>
</feature>
<dbReference type="GO" id="GO:0016491">
    <property type="term" value="F:oxidoreductase activity"/>
    <property type="evidence" value="ECO:0007669"/>
    <property type="project" value="InterPro"/>
</dbReference>
<evidence type="ECO:0000256" key="11">
    <source>
        <dbReference type="SAM" id="Phobius"/>
    </source>
</evidence>
<comment type="subcellular location">
    <subcellularLocation>
        <location evidence="2">Membrane</location>
        <topology evidence="2">Multi-pass membrane protein</topology>
    </subcellularLocation>
</comment>
<evidence type="ECO:0000256" key="10">
    <source>
        <dbReference type="ARBA" id="ARBA00023136"/>
    </source>
</evidence>
<dbReference type="SMART" id="SM00665">
    <property type="entry name" value="B561"/>
    <property type="match status" value="1"/>
</dbReference>
<evidence type="ECO:0000256" key="1">
    <source>
        <dbReference type="ARBA" id="ARBA00001970"/>
    </source>
</evidence>
<evidence type="ECO:0000256" key="4">
    <source>
        <dbReference type="ARBA" id="ARBA00022617"/>
    </source>
</evidence>
<keyword evidence="3" id="KW-0813">Transport</keyword>
<feature type="domain" description="Cytochrome b561" evidence="12">
    <location>
        <begin position="46"/>
        <end position="249"/>
    </location>
</feature>
<feature type="transmembrane region" description="Helical" evidence="11">
    <location>
        <begin position="229"/>
        <end position="248"/>
    </location>
</feature>
<evidence type="ECO:0000313" key="14">
    <source>
        <dbReference type="Proteomes" id="UP001153636"/>
    </source>
</evidence>